<accession>A0AAV0AGA7</accession>
<proteinExistence type="predicted"/>
<organism evidence="1 2">
    <name type="scientific">Phakopsora pachyrhizi</name>
    <name type="common">Asian soybean rust disease fungus</name>
    <dbReference type="NCBI Taxonomy" id="170000"/>
    <lineage>
        <taxon>Eukaryota</taxon>
        <taxon>Fungi</taxon>
        <taxon>Dikarya</taxon>
        <taxon>Basidiomycota</taxon>
        <taxon>Pucciniomycotina</taxon>
        <taxon>Pucciniomycetes</taxon>
        <taxon>Pucciniales</taxon>
        <taxon>Phakopsoraceae</taxon>
        <taxon>Phakopsora</taxon>
    </lineage>
</organism>
<protein>
    <submittedName>
        <fullName evidence="1">Expressed protein</fullName>
    </submittedName>
</protein>
<sequence>MSLYYSLHPTLSFKTDQSKRVRTNHEGVVRQIASLPNNPVSEDSVHAHIAKSQGMRQLGQQGARDPKAVVLVSPPPLPGRGTSADAEGETNPNYALSPGVPLKRILPQGHQSSVAPSPIPPTLLKKKEYHHPTPLGGFLGTNPYGPRAYIGVPSQVSSPKLPGPFAMKVYSQDGTRLLNLYWILFSSRKRQLLNAKFARLIRPVVRP</sequence>
<reference evidence="1" key="1">
    <citation type="submission" date="2022-06" db="EMBL/GenBank/DDBJ databases">
        <authorList>
            <consortium name="SYNGENTA / RWTH Aachen University"/>
        </authorList>
    </citation>
    <scope>NUCLEOTIDE SEQUENCE</scope>
</reference>
<evidence type="ECO:0000313" key="1">
    <source>
        <dbReference type="EMBL" id="CAH7667209.1"/>
    </source>
</evidence>
<gene>
    <name evidence="1" type="ORF">PPACK8108_LOCUS1605</name>
</gene>
<comment type="caution">
    <text evidence="1">The sequence shown here is derived from an EMBL/GenBank/DDBJ whole genome shotgun (WGS) entry which is preliminary data.</text>
</comment>
<name>A0AAV0AGA7_PHAPC</name>
<dbReference type="EMBL" id="CALTRL010000217">
    <property type="protein sequence ID" value="CAH7667209.1"/>
    <property type="molecule type" value="Genomic_DNA"/>
</dbReference>
<dbReference type="Proteomes" id="UP001153365">
    <property type="component" value="Unassembled WGS sequence"/>
</dbReference>
<keyword evidence="2" id="KW-1185">Reference proteome</keyword>
<dbReference type="AlphaFoldDB" id="A0AAV0AGA7"/>
<evidence type="ECO:0000313" key="2">
    <source>
        <dbReference type="Proteomes" id="UP001153365"/>
    </source>
</evidence>